<evidence type="ECO:0000256" key="2">
    <source>
        <dbReference type="ARBA" id="ARBA00022448"/>
    </source>
</evidence>
<sequence>MGKLIRHRLLLFVPQLLGVSFLVFLMIRMMPGDPAVRLAGLAPTPERIAQIRARLDLDQPLLSQFWAYLQSVAHLDFGSSTVTGNTIAADLAERLPGTIVLIGTALVLMMLLAVGLGLYTALNPRGLVARIVQVYGMLAGALPDFWLGLLLVFFFYTLAGIAPAPMGQIDLSLAPPPDLTGFYVIDALISGHVAVFFSAVGHLILPVTTLVFVYSAAILKQTRAAMDQVLETDWMRFAIVSGVSQRTVLKYGLRNVLPQVLSVAGVMMLVLIGSTVIVEQIFSWGGIGQYAIQAIQTSDYQAIQAFVLITALFSLTINLVIDLAYAALDPRIKYAR</sequence>
<evidence type="ECO:0000313" key="9">
    <source>
        <dbReference type="EMBL" id="MXN17736.1"/>
    </source>
</evidence>
<dbReference type="Gene3D" id="1.10.3720.10">
    <property type="entry name" value="MetI-like"/>
    <property type="match status" value="1"/>
</dbReference>
<keyword evidence="6 7" id="KW-0472">Membrane</keyword>
<dbReference type="GO" id="GO:0071916">
    <property type="term" value="F:dipeptide transmembrane transporter activity"/>
    <property type="evidence" value="ECO:0007669"/>
    <property type="project" value="TreeGrafter"/>
</dbReference>
<dbReference type="PANTHER" id="PTHR43163:SF6">
    <property type="entry name" value="DIPEPTIDE TRANSPORT SYSTEM PERMEASE PROTEIN DPPB-RELATED"/>
    <property type="match status" value="1"/>
</dbReference>
<dbReference type="SUPFAM" id="SSF161098">
    <property type="entry name" value="MetI-like"/>
    <property type="match status" value="1"/>
</dbReference>
<feature type="transmembrane region" description="Helical" evidence="7">
    <location>
        <begin position="99"/>
        <end position="122"/>
    </location>
</feature>
<feature type="transmembrane region" description="Helical" evidence="7">
    <location>
        <begin position="9"/>
        <end position="27"/>
    </location>
</feature>
<keyword evidence="10" id="KW-1185">Reference proteome</keyword>
<evidence type="ECO:0000256" key="3">
    <source>
        <dbReference type="ARBA" id="ARBA00022475"/>
    </source>
</evidence>
<feature type="domain" description="ABC transmembrane type-1" evidence="8">
    <location>
        <begin position="95"/>
        <end position="321"/>
    </location>
</feature>
<dbReference type="InterPro" id="IPR000515">
    <property type="entry name" value="MetI-like"/>
</dbReference>
<reference evidence="9 10" key="1">
    <citation type="submission" date="2019-12" db="EMBL/GenBank/DDBJ databases">
        <authorList>
            <person name="Li M."/>
        </authorList>
    </citation>
    <scope>NUCLEOTIDE SEQUENCE [LARGE SCALE GENOMIC DNA]</scope>
    <source>
        <strain evidence="9 10">GBMRC 2024</strain>
    </source>
</reference>
<keyword evidence="5 7" id="KW-1133">Transmembrane helix</keyword>
<evidence type="ECO:0000256" key="5">
    <source>
        <dbReference type="ARBA" id="ARBA00022989"/>
    </source>
</evidence>
<protein>
    <submittedName>
        <fullName evidence="9">ABC transporter permease subunit</fullName>
    </submittedName>
</protein>
<feature type="transmembrane region" description="Helical" evidence="7">
    <location>
        <begin position="302"/>
        <end position="328"/>
    </location>
</feature>
<accession>A0A6L7G2S6</accession>
<dbReference type="PROSITE" id="PS50928">
    <property type="entry name" value="ABC_TM1"/>
    <property type="match status" value="1"/>
</dbReference>
<dbReference type="InterPro" id="IPR045621">
    <property type="entry name" value="BPD_transp_1_N"/>
</dbReference>
<keyword evidence="3" id="KW-1003">Cell membrane</keyword>
<dbReference type="EMBL" id="WUMU01000006">
    <property type="protein sequence ID" value="MXN17736.1"/>
    <property type="molecule type" value="Genomic_DNA"/>
</dbReference>
<keyword evidence="4 7" id="KW-0812">Transmembrane</keyword>
<evidence type="ECO:0000313" key="10">
    <source>
        <dbReference type="Proteomes" id="UP000477911"/>
    </source>
</evidence>
<keyword evidence="2 7" id="KW-0813">Transport</keyword>
<evidence type="ECO:0000256" key="4">
    <source>
        <dbReference type="ARBA" id="ARBA00022692"/>
    </source>
</evidence>
<dbReference type="RefSeq" id="WP_160893369.1">
    <property type="nucleotide sequence ID" value="NZ_WUMU01000006.1"/>
</dbReference>
<dbReference type="GO" id="GO:0005886">
    <property type="term" value="C:plasma membrane"/>
    <property type="evidence" value="ECO:0007669"/>
    <property type="project" value="UniProtKB-SubCell"/>
</dbReference>
<dbReference type="Pfam" id="PF00528">
    <property type="entry name" value="BPD_transp_1"/>
    <property type="match status" value="1"/>
</dbReference>
<comment type="caution">
    <text evidence="9">The sequence shown here is derived from an EMBL/GenBank/DDBJ whole genome shotgun (WGS) entry which is preliminary data.</text>
</comment>
<dbReference type="Pfam" id="PF19300">
    <property type="entry name" value="BPD_transp_1_N"/>
    <property type="match status" value="1"/>
</dbReference>
<evidence type="ECO:0000259" key="8">
    <source>
        <dbReference type="PROSITE" id="PS50928"/>
    </source>
</evidence>
<dbReference type="PANTHER" id="PTHR43163">
    <property type="entry name" value="DIPEPTIDE TRANSPORT SYSTEM PERMEASE PROTEIN DPPB-RELATED"/>
    <property type="match status" value="1"/>
</dbReference>
<dbReference type="Proteomes" id="UP000477911">
    <property type="component" value="Unassembled WGS sequence"/>
</dbReference>
<dbReference type="AlphaFoldDB" id="A0A6L7G2S6"/>
<evidence type="ECO:0000256" key="6">
    <source>
        <dbReference type="ARBA" id="ARBA00023136"/>
    </source>
</evidence>
<feature type="transmembrane region" description="Helical" evidence="7">
    <location>
        <begin position="134"/>
        <end position="162"/>
    </location>
</feature>
<feature type="transmembrane region" description="Helical" evidence="7">
    <location>
        <begin position="260"/>
        <end position="282"/>
    </location>
</feature>
<feature type="transmembrane region" description="Helical" evidence="7">
    <location>
        <begin position="182"/>
        <end position="214"/>
    </location>
</feature>
<dbReference type="InterPro" id="IPR035906">
    <property type="entry name" value="MetI-like_sf"/>
</dbReference>
<proteinExistence type="inferred from homology"/>
<dbReference type="CDD" id="cd06261">
    <property type="entry name" value="TM_PBP2"/>
    <property type="match status" value="1"/>
</dbReference>
<evidence type="ECO:0000256" key="1">
    <source>
        <dbReference type="ARBA" id="ARBA00004651"/>
    </source>
</evidence>
<name>A0A6L7G2S6_9RHOB</name>
<evidence type="ECO:0000256" key="7">
    <source>
        <dbReference type="RuleBase" id="RU363032"/>
    </source>
</evidence>
<gene>
    <name evidence="9" type="ORF">GR170_07820</name>
</gene>
<comment type="subcellular location">
    <subcellularLocation>
        <location evidence="1 7">Cell membrane</location>
        <topology evidence="1 7">Multi-pass membrane protein</topology>
    </subcellularLocation>
</comment>
<comment type="similarity">
    <text evidence="7">Belongs to the binding-protein-dependent transport system permease family.</text>
</comment>
<organism evidence="9 10">
    <name type="scientific">Pseudooceanicola albus</name>
    <dbReference type="NCBI Taxonomy" id="2692189"/>
    <lineage>
        <taxon>Bacteria</taxon>
        <taxon>Pseudomonadati</taxon>
        <taxon>Pseudomonadota</taxon>
        <taxon>Alphaproteobacteria</taxon>
        <taxon>Rhodobacterales</taxon>
        <taxon>Paracoccaceae</taxon>
        <taxon>Pseudooceanicola</taxon>
    </lineage>
</organism>